<dbReference type="AlphaFoldDB" id="A0A8E0RN98"/>
<protein>
    <recommendedName>
        <fullName evidence="6">tRNA (guanine(10)-N(2))-methyltransferase TRMT11</fullName>
    </recommendedName>
    <alternativeName>
        <fullName evidence="7">tRNA methyltransferase 11 homolog</fullName>
    </alternativeName>
</protein>
<dbReference type="Pfam" id="PF25904">
    <property type="entry name" value="Tmrp11_N"/>
    <property type="match status" value="1"/>
</dbReference>
<dbReference type="PANTHER" id="PTHR13370:SF3">
    <property type="entry name" value="TRNA (GUANINE(10)-N2)-METHYLTRANSFERASE HOMOLOG"/>
    <property type="match status" value="1"/>
</dbReference>
<sequence length="373" mass="41516">MKYIVAFVASEFVNFRQAEFSALVRLQGLELEKIVSDLSTDNWLRPYLVINLDSDAQAEALIERSVLIKAVYHHWCDASSFPDLLSEVARIPTNVADQYLNSACTYKVVISSANKKIDHQTKLTMIEDVLNAHPTLDATVCLSDPQHRLYILLDYAPRNWPKLPPDASKDHLRRIYYGRLVATSKRCELINSYRLADRNYLGNTSMDVRLSGIMANVGLCSPGTLVWDPFVGTGSILLTASVWGAYGGGSDIDYALLHGMGMSPKAGQGKRQDDECLRSSYQQYGLEKRFMDVIVADATTLHRLLRIPGVDFLIPAHETTCSDPVGLFDAILTDPPYGFRERSCRVAEKAVEREPSLVTPDRLAEITGQSTPA</sequence>
<dbReference type="InterPro" id="IPR059073">
    <property type="entry name" value="TRMT11_N"/>
</dbReference>
<keyword evidence="2" id="KW-0808">Transferase</keyword>
<evidence type="ECO:0000256" key="5">
    <source>
        <dbReference type="ARBA" id="ARBA00065434"/>
    </source>
</evidence>
<comment type="caution">
    <text evidence="10">The sequence shown here is derived from an EMBL/GenBank/DDBJ whole genome shotgun (WGS) entry which is preliminary data.</text>
</comment>
<keyword evidence="11" id="KW-1185">Reference proteome</keyword>
<evidence type="ECO:0000313" key="11">
    <source>
        <dbReference type="Proteomes" id="UP000728185"/>
    </source>
</evidence>
<dbReference type="InterPro" id="IPR029063">
    <property type="entry name" value="SAM-dependent_MTases_sf"/>
</dbReference>
<dbReference type="InterPro" id="IPR002052">
    <property type="entry name" value="DNA_methylase_N6_adenine_CS"/>
</dbReference>
<dbReference type="SUPFAM" id="SSF53335">
    <property type="entry name" value="S-adenosyl-L-methionine-dependent methyltransferases"/>
    <property type="match status" value="1"/>
</dbReference>
<dbReference type="GO" id="GO:0043527">
    <property type="term" value="C:tRNA methyltransferase complex"/>
    <property type="evidence" value="ECO:0007669"/>
    <property type="project" value="UniProtKB-ARBA"/>
</dbReference>
<dbReference type="GO" id="GO:0003676">
    <property type="term" value="F:nucleic acid binding"/>
    <property type="evidence" value="ECO:0007669"/>
    <property type="project" value="InterPro"/>
</dbReference>
<gene>
    <name evidence="10" type="ORF">FBUS_10677</name>
</gene>
<dbReference type="PIRSF" id="PIRSF017259">
    <property type="entry name" value="tRNA_mtfrase_TRM11"/>
    <property type="match status" value="1"/>
</dbReference>
<evidence type="ECO:0000256" key="4">
    <source>
        <dbReference type="ARBA" id="ARBA00056270"/>
    </source>
</evidence>
<evidence type="ECO:0000256" key="3">
    <source>
        <dbReference type="ARBA" id="ARBA00050985"/>
    </source>
</evidence>
<dbReference type="PROSITE" id="PS00092">
    <property type="entry name" value="N6_MTASE"/>
    <property type="match status" value="1"/>
</dbReference>
<evidence type="ECO:0000256" key="6">
    <source>
        <dbReference type="ARBA" id="ARBA00067484"/>
    </source>
</evidence>
<dbReference type="PANTHER" id="PTHR13370">
    <property type="entry name" value="RNA METHYLASE-RELATED"/>
    <property type="match status" value="1"/>
</dbReference>
<feature type="domain" description="tRNA (guanine(10)-N(2))-methyltransferase TRMT11 N-terminal" evidence="9">
    <location>
        <begin position="1"/>
        <end position="186"/>
    </location>
</feature>
<feature type="domain" description="Ribosomal RNA large subunit methyltransferase K/L-like methyltransferase" evidence="8">
    <location>
        <begin position="198"/>
        <end position="342"/>
    </location>
</feature>
<reference evidence="10" key="1">
    <citation type="submission" date="2019-05" db="EMBL/GenBank/DDBJ databases">
        <title>Annotation for the trematode Fasciolopsis buski.</title>
        <authorList>
            <person name="Choi Y.-J."/>
        </authorList>
    </citation>
    <scope>NUCLEOTIDE SEQUENCE</scope>
    <source>
        <strain evidence="10">HT</strain>
        <tissue evidence="10">Whole worm</tissue>
    </source>
</reference>
<dbReference type="GO" id="GO:0005737">
    <property type="term" value="C:cytoplasm"/>
    <property type="evidence" value="ECO:0007669"/>
    <property type="project" value="TreeGrafter"/>
</dbReference>
<dbReference type="OrthoDB" id="296065at2759"/>
<dbReference type="InterPro" id="IPR000241">
    <property type="entry name" value="RlmKL-like_Mtase"/>
</dbReference>
<proteinExistence type="predicted"/>
<comment type="function">
    <text evidence="4">Catalytic subunit of the TRMT11-TRM112 methyltransferase complex, that specifically mediates the S-adenosyl-L-methionine-dependent N(2)-methylation of guanosine nucleotide at position 10 (m2G10) in tRNAs. This is one of the major tRNA (guanine-N(2))-methyltransferases.</text>
</comment>
<dbReference type="Pfam" id="PF01170">
    <property type="entry name" value="UPF0020"/>
    <property type="match status" value="1"/>
</dbReference>
<evidence type="ECO:0000256" key="7">
    <source>
        <dbReference type="ARBA" id="ARBA00075308"/>
    </source>
</evidence>
<dbReference type="Gene3D" id="3.40.50.150">
    <property type="entry name" value="Vaccinia Virus protein VP39"/>
    <property type="match status" value="1"/>
</dbReference>
<keyword evidence="1 10" id="KW-0489">Methyltransferase</keyword>
<dbReference type="EMBL" id="LUCM01008358">
    <property type="protein sequence ID" value="KAA0188531.1"/>
    <property type="molecule type" value="Genomic_DNA"/>
</dbReference>
<dbReference type="GO" id="GO:0160102">
    <property type="term" value="F:tRNA (guanine(10)-N2)-methyltransferase activity"/>
    <property type="evidence" value="ECO:0007669"/>
    <property type="project" value="UniProtKB-EC"/>
</dbReference>
<organism evidence="10 11">
    <name type="scientific">Fasciolopsis buskii</name>
    <dbReference type="NCBI Taxonomy" id="27845"/>
    <lineage>
        <taxon>Eukaryota</taxon>
        <taxon>Metazoa</taxon>
        <taxon>Spiralia</taxon>
        <taxon>Lophotrochozoa</taxon>
        <taxon>Platyhelminthes</taxon>
        <taxon>Trematoda</taxon>
        <taxon>Digenea</taxon>
        <taxon>Plagiorchiida</taxon>
        <taxon>Echinostomata</taxon>
        <taxon>Echinostomatoidea</taxon>
        <taxon>Fasciolidae</taxon>
        <taxon>Fasciolopsis</taxon>
    </lineage>
</organism>
<evidence type="ECO:0000313" key="10">
    <source>
        <dbReference type="EMBL" id="KAA0188531.1"/>
    </source>
</evidence>
<name>A0A8E0RN98_9TREM</name>
<accession>A0A8E0RN98</accession>
<evidence type="ECO:0000259" key="8">
    <source>
        <dbReference type="Pfam" id="PF01170"/>
    </source>
</evidence>
<dbReference type="GO" id="GO:0032259">
    <property type="term" value="P:methylation"/>
    <property type="evidence" value="ECO:0007669"/>
    <property type="project" value="UniProtKB-KW"/>
</dbReference>
<evidence type="ECO:0000256" key="1">
    <source>
        <dbReference type="ARBA" id="ARBA00022603"/>
    </source>
</evidence>
<evidence type="ECO:0000259" key="9">
    <source>
        <dbReference type="Pfam" id="PF25904"/>
    </source>
</evidence>
<comment type="catalytic activity">
    <reaction evidence="3">
        <text>guanosine(10) in tRNA + S-adenosyl-L-methionine = N(2)-methylguanosine(10) in tRNA + S-adenosyl-L-homocysteine + H(+)</text>
        <dbReference type="Rhea" id="RHEA:43128"/>
        <dbReference type="Rhea" id="RHEA-COMP:10355"/>
        <dbReference type="Rhea" id="RHEA-COMP:10357"/>
        <dbReference type="ChEBI" id="CHEBI:15378"/>
        <dbReference type="ChEBI" id="CHEBI:57856"/>
        <dbReference type="ChEBI" id="CHEBI:59789"/>
        <dbReference type="ChEBI" id="CHEBI:74269"/>
        <dbReference type="ChEBI" id="CHEBI:74481"/>
        <dbReference type="EC" id="2.1.1.214"/>
    </reaction>
    <physiologicalReaction direction="left-to-right" evidence="3">
        <dbReference type="Rhea" id="RHEA:43129"/>
    </physiologicalReaction>
</comment>
<comment type="subunit">
    <text evidence="5">Part of the heterodimeric TRMT11-TRM112 methyltransferase complex; this complex forms an active tRNA methyltransferase, where TRMT112 acts as an activator of the catalytic subunit TRMT11.</text>
</comment>
<evidence type="ECO:0000256" key="2">
    <source>
        <dbReference type="ARBA" id="ARBA00022679"/>
    </source>
</evidence>
<dbReference type="Proteomes" id="UP000728185">
    <property type="component" value="Unassembled WGS sequence"/>
</dbReference>